<dbReference type="GO" id="GO:0006006">
    <property type="term" value="P:glucose metabolic process"/>
    <property type="evidence" value="ECO:0007669"/>
    <property type="project" value="TreeGrafter"/>
</dbReference>
<evidence type="ECO:0000313" key="7">
    <source>
        <dbReference type="EMBL" id="GMT14239.1"/>
    </source>
</evidence>
<feature type="signal peptide" evidence="6">
    <location>
        <begin position="1"/>
        <end position="31"/>
    </location>
</feature>
<dbReference type="GO" id="GO:0043843">
    <property type="term" value="F:ADP-specific glucokinase activity"/>
    <property type="evidence" value="ECO:0007669"/>
    <property type="project" value="TreeGrafter"/>
</dbReference>
<keyword evidence="3" id="KW-0418">Kinase</keyword>
<gene>
    <name evidence="7" type="ORF">PFISCL1PPCAC_5536</name>
</gene>
<feature type="compositionally biased region" description="Low complexity" evidence="5">
    <location>
        <begin position="52"/>
        <end position="68"/>
    </location>
</feature>
<proteinExistence type="predicted"/>
<keyword evidence="1" id="KW-0808">Transferase</keyword>
<accession>A0AAV5V456</accession>
<protein>
    <submittedName>
        <fullName evidence="7">Uncharacterized protein</fullName>
    </submittedName>
</protein>
<evidence type="ECO:0000256" key="1">
    <source>
        <dbReference type="ARBA" id="ARBA00022679"/>
    </source>
</evidence>
<name>A0AAV5V456_9BILA</name>
<comment type="caution">
    <text evidence="7">The sequence shown here is derived from an EMBL/GenBank/DDBJ whole genome shotgun (WGS) entry which is preliminary data.</text>
</comment>
<feature type="non-terminal residue" evidence="7">
    <location>
        <position position="1"/>
    </location>
</feature>
<keyword evidence="4" id="KW-0460">Magnesium</keyword>
<evidence type="ECO:0000256" key="3">
    <source>
        <dbReference type="ARBA" id="ARBA00022777"/>
    </source>
</evidence>
<evidence type="ECO:0000256" key="2">
    <source>
        <dbReference type="ARBA" id="ARBA00022723"/>
    </source>
</evidence>
<organism evidence="7 8">
    <name type="scientific">Pristionchus fissidentatus</name>
    <dbReference type="NCBI Taxonomy" id="1538716"/>
    <lineage>
        <taxon>Eukaryota</taxon>
        <taxon>Metazoa</taxon>
        <taxon>Ecdysozoa</taxon>
        <taxon>Nematoda</taxon>
        <taxon>Chromadorea</taxon>
        <taxon>Rhabditida</taxon>
        <taxon>Rhabditina</taxon>
        <taxon>Diplogasteromorpha</taxon>
        <taxon>Diplogasteroidea</taxon>
        <taxon>Neodiplogasteridae</taxon>
        <taxon>Pristionchus</taxon>
    </lineage>
</organism>
<evidence type="ECO:0000256" key="5">
    <source>
        <dbReference type="SAM" id="MobiDB-lite"/>
    </source>
</evidence>
<sequence length="401" mass="44581">SNSSPLSSSSPLRSHALFLFVLLVLLDLTIATPYYERDWRGDDDVPVFEADSSSSGSLASSSVPSSISIPNPRAETGIETTTDRSIRPTTLTSLLTVPSPHLVPAQSTLPPPTVTSTDLSTTVSEPEPHSGLEQNTRMMEIVANLTRKLNIKTSDGSGSDTSITFTPDELQKLKEIIGVTDFNMKANFDTKRRQLLISNGPVKSISEQYEFFPKQVKSDEPEEEELDEMEVSPVPSPTPIINTTVIVETTTQDVEELEDFEPDSDSSNPHAAGIDEQEMVRPALCDLNTDDEAMTIIWSLIQSRIREWGYGREQSTVLALVTFGLLLDSKEVVIPMEESNLWNDAVAAIHCLFRSCELAMPNRQFEQRVVKVPEIPRRKREPLEFESSLFECRCPRGYVFA</sequence>
<evidence type="ECO:0000313" key="8">
    <source>
        <dbReference type="Proteomes" id="UP001432322"/>
    </source>
</evidence>
<dbReference type="Proteomes" id="UP001432322">
    <property type="component" value="Unassembled WGS sequence"/>
</dbReference>
<dbReference type="EMBL" id="BTSY01000002">
    <property type="protein sequence ID" value="GMT14239.1"/>
    <property type="molecule type" value="Genomic_DNA"/>
</dbReference>
<dbReference type="PANTHER" id="PTHR21208">
    <property type="entry name" value="ADP-DEPENDENT GLUCOKINASE"/>
    <property type="match status" value="1"/>
</dbReference>
<feature type="region of interest" description="Disordered" evidence="5">
    <location>
        <begin position="50"/>
        <end position="81"/>
    </location>
</feature>
<dbReference type="GO" id="GO:0005783">
    <property type="term" value="C:endoplasmic reticulum"/>
    <property type="evidence" value="ECO:0007669"/>
    <property type="project" value="TreeGrafter"/>
</dbReference>
<keyword evidence="2" id="KW-0479">Metal-binding</keyword>
<keyword evidence="8" id="KW-1185">Reference proteome</keyword>
<feature type="region of interest" description="Disordered" evidence="5">
    <location>
        <begin position="101"/>
        <end position="131"/>
    </location>
</feature>
<dbReference type="AlphaFoldDB" id="A0AAV5V456"/>
<feature type="chain" id="PRO_5043506979" evidence="6">
    <location>
        <begin position="32"/>
        <end position="401"/>
    </location>
</feature>
<feature type="compositionally biased region" description="Low complexity" evidence="5">
    <location>
        <begin position="114"/>
        <end position="124"/>
    </location>
</feature>
<evidence type="ECO:0000256" key="4">
    <source>
        <dbReference type="ARBA" id="ARBA00022842"/>
    </source>
</evidence>
<dbReference type="InterPro" id="IPR007666">
    <property type="entry name" value="ADP_PFK/GK"/>
</dbReference>
<reference evidence="7" key="1">
    <citation type="submission" date="2023-10" db="EMBL/GenBank/DDBJ databases">
        <title>Genome assembly of Pristionchus species.</title>
        <authorList>
            <person name="Yoshida K."/>
            <person name="Sommer R.J."/>
        </authorList>
    </citation>
    <scope>NUCLEOTIDE SEQUENCE</scope>
    <source>
        <strain evidence="7">RS5133</strain>
    </source>
</reference>
<evidence type="ECO:0000256" key="6">
    <source>
        <dbReference type="SAM" id="SignalP"/>
    </source>
</evidence>
<dbReference type="PANTHER" id="PTHR21208:SF0">
    <property type="entry name" value="ADP-DEPENDENT GLUCOKINASE"/>
    <property type="match status" value="1"/>
</dbReference>
<dbReference type="GO" id="GO:0046872">
    <property type="term" value="F:metal ion binding"/>
    <property type="evidence" value="ECO:0007669"/>
    <property type="project" value="UniProtKB-KW"/>
</dbReference>
<keyword evidence="6" id="KW-0732">Signal</keyword>